<dbReference type="InterPro" id="IPR015422">
    <property type="entry name" value="PyrdxlP-dep_Trfase_small"/>
</dbReference>
<dbReference type="Pfam" id="PF00266">
    <property type="entry name" value="Aminotran_5"/>
    <property type="match status" value="1"/>
</dbReference>
<dbReference type="InterPro" id="IPR000192">
    <property type="entry name" value="Aminotrans_V_dom"/>
</dbReference>
<dbReference type="PANTHER" id="PTHR43586:SF21">
    <property type="entry name" value="PYRIDOXAL PHOSPHATE (PLP)-DEPENDENT ASPARTATE AMINOTRANSFERASE SUPERFAMILY"/>
    <property type="match status" value="1"/>
</dbReference>
<accession>A0ABW9LGV1</accession>
<dbReference type="PANTHER" id="PTHR43586">
    <property type="entry name" value="CYSTEINE DESULFURASE"/>
    <property type="match status" value="1"/>
</dbReference>
<comment type="caution">
    <text evidence="2">The sequence shown here is derived from an EMBL/GenBank/DDBJ whole genome shotgun (WGS) entry which is preliminary data.</text>
</comment>
<dbReference type="InterPro" id="IPR011340">
    <property type="entry name" value="Cys_dSase-rel"/>
</dbReference>
<organism evidence="2 3">
    <name type="scientific">Mycolicibacterium nivoides</name>
    <dbReference type="NCBI Taxonomy" id="2487344"/>
    <lineage>
        <taxon>Bacteria</taxon>
        <taxon>Bacillati</taxon>
        <taxon>Actinomycetota</taxon>
        <taxon>Actinomycetes</taxon>
        <taxon>Mycobacteriales</taxon>
        <taxon>Mycobacteriaceae</taxon>
        <taxon>Mycolicibacterium</taxon>
    </lineage>
</organism>
<name>A0ABW9LGV1_9MYCO</name>
<sequence length="392" mass="42607">MIDANIWRARFPGLQTPWARFDNPAGTQVVDSAINAMRQFLESGNWANSSGYFAASRECDSLLQSARIKLARLLGGGEDEIVIGPSTTANIFMLTRALSHDWCEGDEIVCTELDMDSNVSPWLHAARQRGVRVRTAAVDAATGTLDAARVEELINERTKWVAVTAASNAIGAAPDIERIIRCAKAHSARVLVDAVAYVPHRRVDVGSLGCDVLVTSPYKWYGPHSGVMWVTRDLLETLRAVQLRAAHGLSRLEYGTAQFEIVAGIAAAVDFMEEVGYERIRAIEDGLTSRLLDGLATIDGARVHGPVDGMQSRTSTVGFTVSGYQSSSVAEYLAGCNVAVWSGDFHAIELVKAMNLESVGGFVRAGISVYNTVEEVDQLIRAIDDWTRHRAV</sequence>
<dbReference type="SUPFAM" id="SSF53383">
    <property type="entry name" value="PLP-dependent transferases"/>
    <property type="match status" value="1"/>
</dbReference>
<reference evidence="2 3" key="1">
    <citation type="submission" date="2024-12" db="EMBL/GenBank/DDBJ databases">
        <title>The coexistence of Mycolicibacterium septicum and Mycolicibacterium nivoides in clinical samples.</title>
        <authorList>
            <person name="Wang C."/>
            <person name="Feng Y."/>
            <person name="Zong Z."/>
        </authorList>
    </citation>
    <scope>NUCLEOTIDE SEQUENCE [LARGE SCALE GENOMIC DNA]</scope>
    <source>
        <strain evidence="2 3">120309</strain>
    </source>
</reference>
<feature type="domain" description="Aminotransferase class V" evidence="1">
    <location>
        <begin position="21"/>
        <end position="379"/>
    </location>
</feature>
<evidence type="ECO:0000313" key="2">
    <source>
        <dbReference type="EMBL" id="MFN6547201.1"/>
    </source>
</evidence>
<dbReference type="EMBL" id="JBKBDD010000014">
    <property type="protein sequence ID" value="MFN6547201.1"/>
    <property type="molecule type" value="Genomic_DNA"/>
</dbReference>
<dbReference type="RefSeq" id="WP_409545016.1">
    <property type="nucleotide sequence ID" value="NZ_JBKBDD010000014.1"/>
</dbReference>
<keyword evidence="3" id="KW-1185">Reference proteome</keyword>
<dbReference type="Proteomes" id="UP001635816">
    <property type="component" value="Unassembled WGS sequence"/>
</dbReference>
<proteinExistence type="predicted"/>
<dbReference type="InterPro" id="IPR015421">
    <property type="entry name" value="PyrdxlP-dep_Trfase_major"/>
</dbReference>
<dbReference type="Gene3D" id="3.90.1150.10">
    <property type="entry name" value="Aspartate Aminotransferase, domain 1"/>
    <property type="match status" value="1"/>
</dbReference>
<dbReference type="Gene3D" id="3.40.640.10">
    <property type="entry name" value="Type I PLP-dependent aspartate aminotransferase-like (Major domain)"/>
    <property type="match status" value="1"/>
</dbReference>
<protein>
    <submittedName>
        <fullName evidence="2">Cysteine desulfurase-like protein</fullName>
    </submittedName>
</protein>
<gene>
    <name evidence="2" type="ORF">ACK4CT_28780</name>
</gene>
<evidence type="ECO:0000313" key="3">
    <source>
        <dbReference type="Proteomes" id="UP001635816"/>
    </source>
</evidence>
<dbReference type="NCBIfam" id="TIGR01976">
    <property type="entry name" value="am_tr_V_VC1184"/>
    <property type="match status" value="1"/>
</dbReference>
<evidence type="ECO:0000259" key="1">
    <source>
        <dbReference type="Pfam" id="PF00266"/>
    </source>
</evidence>
<dbReference type="InterPro" id="IPR015424">
    <property type="entry name" value="PyrdxlP-dep_Trfase"/>
</dbReference>